<reference evidence="3 4" key="1">
    <citation type="journal article" date="2016" name="Nat. Commun.">
        <title>Thousands of microbial genomes shed light on interconnected biogeochemical processes in an aquifer system.</title>
        <authorList>
            <person name="Anantharaman K."/>
            <person name="Brown C.T."/>
            <person name="Hug L.A."/>
            <person name="Sharon I."/>
            <person name="Castelle C.J."/>
            <person name="Probst A.J."/>
            <person name="Thomas B.C."/>
            <person name="Singh A."/>
            <person name="Wilkins M.J."/>
            <person name="Karaoz U."/>
            <person name="Brodie E.L."/>
            <person name="Williams K.H."/>
            <person name="Hubbard S.S."/>
            <person name="Banfield J.F."/>
        </authorList>
    </citation>
    <scope>NUCLEOTIDE SEQUENCE [LARGE SCALE GENOMIC DNA]</scope>
</reference>
<evidence type="ECO:0000259" key="2">
    <source>
        <dbReference type="Pfam" id="PF13473"/>
    </source>
</evidence>
<keyword evidence="1" id="KW-0812">Transmembrane</keyword>
<keyword evidence="1" id="KW-0472">Membrane</keyword>
<evidence type="ECO:0000313" key="4">
    <source>
        <dbReference type="Proteomes" id="UP000178235"/>
    </source>
</evidence>
<feature type="domain" description="EfeO-type cupredoxin-like" evidence="2">
    <location>
        <begin position="51"/>
        <end position="133"/>
    </location>
</feature>
<feature type="transmembrane region" description="Helical" evidence="1">
    <location>
        <begin position="20"/>
        <end position="38"/>
    </location>
</feature>
<dbReference type="InterPro" id="IPR008972">
    <property type="entry name" value="Cupredoxin"/>
</dbReference>
<evidence type="ECO:0000313" key="3">
    <source>
        <dbReference type="EMBL" id="OGI68701.1"/>
    </source>
</evidence>
<gene>
    <name evidence="3" type="ORF">A2738_00105</name>
</gene>
<evidence type="ECO:0000256" key="1">
    <source>
        <dbReference type="SAM" id="Phobius"/>
    </source>
</evidence>
<keyword evidence="1" id="KW-1133">Transmembrane helix</keyword>
<name>A0A1F6VGC1_9BACT</name>
<dbReference type="Proteomes" id="UP000178235">
    <property type="component" value="Unassembled WGS sequence"/>
</dbReference>
<dbReference type="Gene3D" id="2.60.40.420">
    <property type="entry name" value="Cupredoxins - blue copper proteins"/>
    <property type="match status" value="1"/>
</dbReference>
<accession>A0A1F6VGC1</accession>
<sequence length="140" mass="14964">MSGTRVDRDLLLNGMNKTVYIILAFAILVVIGIVFSGGPQTTELKQAVEIKDGVQYITIEAEGGYSPRVTEAKAGMPTKLIMKTNGAYDCSASLVIRSIGFQKILPQTGEEIIDLGTPKAGVPLQGVCGMGMYSFIINFS</sequence>
<proteinExistence type="predicted"/>
<dbReference type="InterPro" id="IPR028096">
    <property type="entry name" value="EfeO_Cupredoxin"/>
</dbReference>
<protein>
    <recommendedName>
        <fullName evidence="2">EfeO-type cupredoxin-like domain-containing protein</fullName>
    </recommendedName>
</protein>
<dbReference type="AlphaFoldDB" id="A0A1F6VGC1"/>
<dbReference type="Pfam" id="PF13473">
    <property type="entry name" value="Cupredoxin_1"/>
    <property type="match status" value="1"/>
</dbReference>
<dbReference type="EMBL" id="MFTS01000001">
    <property type="protein sequence ID" value="OGI68701.1"/>
    <property type="molecule type" value="Genomic_DNA"/>
</dbReference>
<comment type="caution">
    <text evidence="3">The sequence shown here is derived from an EMBL/GenBank/DDBJ whole genome shotgun (WGS) entry which is preliminary data.</text>
</comment>
<organism evidence="3 4">
    <name type="scientific">Candidatus Nomurabacteria bacterium RIFCSPHIGHO2_01_FULL_42_15</name>
    <dbReference type="NCBI Taxonomy" id="1801742"/>
    <lineage>
        <taxon>Bacteria</taxon>
        <taxon>Candidatus Nomuraibacteriota</taxon>
    </lineage>
</organism>